<evidence type="ECO:0000313" key="5">
    <source>
        <dbReference type="EMBL" id="BAN74245.1"/>
    </source>
</evidence>
<dbReference type="PANTHER" id="PTHR42939">
    <property type="entry name" value="ABC TRANSPORTER ATP-BINDING PROTEIN ALBC-RELATED"/>
    <property type="match status" value="1"/>
</dbReference>
<dbReference type="InterPro" id="IPR051782">
    <property type="entry name" value="ABC_Transporter_VariousFunc"/>
</dbReference>
<name>A0AAD1ANY3_LACCA</name>
<protein>
    <submittedName>
        <fullName evidence="5">Truncated multidrug ABC transporter ATP-binding component</fullName>
    </submittedName>
</protein>
<dbReference type="Gene3D" id="3.40.50.300">
    <property type="entry name" value="P-loop containing nucleotide triphosphate hydrolases"/>
    <property type="match status" value="1"/>
</dbReference>
<evidence type="ECO:0000313" key="6">
    <source>
        <dbReference type="Proteomes" id="UP000015560"/>
    </source>
</evidence>
<dbReference type="EMBL" id="AP012544">
    <property type="protein sequence ID" value="BAN74245.1"/>
    <property type="molecule type" value="Genomic_DNA"/>
</dbReference>
<keyword evidence="2" id="KW-0547">Nucleotide-binding</keyword>
<evidence type="ECO:0000256" key="3">
    <source>
        <dbReference type="ARBA" id="ARBA00022840"/>
    </source>
</evidence>
<dbReference type="AlphaFoldDB" id="A0AAD1ANY3"/>
<dbReference type="InterPro" id="IPR003439">
    <property type="entry name" value="ABC_transporter-like_ATP-bd"/>
</dbReference>
<dbReference type="GO" id="GO:0016887">
    <property type="term" value="F:ATP hydrolysis activity"/>
    <property type="evidence" value="ECO:0007669"/>
    <property type="project" value="InterPro"/>
</dbReference>
<proteinExistence type="predicted"/>
<dbReference type="Pfam" id="PF00005">
    <property type="entry name" value="ABC_tran"/>
    <property type="match status" value="1"/>
</dbReference>
<sequence>MTTIIQTEHLKFNYDKKQVLKDINLTVHAGEIIGLIGVNGAGKTTLLNILLGFYREKAPSAFLTKNPVIPIARPELARCFKAT</sequence>
<dbReference type="GO" id="GO:0005524">
    <property type="term" value="F:ATP binding"/>
    <property type="evidence" value="ECO:0007669"/>
    <property type="project" value="UniProtKB-KW"/>
</dbReference>
<feature type="domain" description="ABC transporter" evidence="4">
    <location>
        <begin position="20"/>
        <end position="64"/>
    </location>
</feature>
<reference evidence="5 6" key="1">
    <citation type="journal article" date="2013" name="PLoS ONE">
        <title>Genomic Adaptation of the Lactobacillus casei Group.</title>
        <authorList>
            <person name="Toh H."/>
            <person name="Oshima K."/>
            <person name="Nakano A."/>
            <person name="Takahata M."/>
            <person name="Murakami M."/>
            <person name="Takaki T."/>
            <person name="Nishiyama H."/>
            <person name="Igimi S."/>
            <person name="Hattori M."/>
            <person name="Morita H."/>
        </authorList>
    </citation>
    <scope>NUCLEOTIDE SEQUENCE [LARGE SCALE GENOMIC DNA]</scope>
    <source>
        <strain evidence="5 6">ATCC 393</strain>
    </source>
</reference>
<keyword evidence="3 5" id="KW-0067">ATP-binding</keyword>
<organism evidence="5 6">
    <name type="scientific">Lacticaseibacillus casei DSM 20011 = JCM 1134 = ATCC 393</name>
    <dbReference type="NCBI Taxonomy" id="1423732"/>
    <lineage>
        <taxon>Bacteria</taxon>
        <taxon>Bacillati</taxon>
        <taxon>Bacillota</taxon>
        <taxon>Bacilli</taxon>
        <taxon>Lactobacillales</taxon>
        <taxon>Lactobacillaceae</taxon>
        <taxon>Lacticaseibacillus</taxon>
    </lineage>
</organism>
<evidence type="ECO:0000259" key="4">
    <source>
        <dbReference type="Pfam" id="PF00005"/>
    </source>
</evidence>
<evidence type="ECO:0000256" key="1">
    <source>
        <dbReference type="ARBA" id="ARBA00022448"/>
    </source>
</evidence>
<keyword evidence="1" id="KW-0813">Transport</keyword>
<gene>
    <name evidence="5" type="ORF">LBCZ_1077</name>
</gene>
<dbReference type="InterPro" id="IPR027417">
    <property type="entry name" value="P-loop_NTPase"/>
</dbReference>
<dbReference type="SUPFAM" id="SSF52540">
    <property type="entry name" value="P-loop containing nucleoside triphosphate hydrolases"/>
    <property type="match status" value="1"/>
</dbReference>
<dbReference type="Proteomes" id="UP000015560">
    <property type="component" value="Chromosome"/>
</dbReference>
<evidence type="ECO:0000256" key="2">
    <source>
        <dbReference type="ARBA" id="ARBA00022741"/>
    </source>
</evidence>
<dbReference type="PANTHER" id="PTHR42939:SF1">
    <property type="entry name" value="ABC TRANSPORTER ATP-BINDING PROTEIN ALBC-RELATED"/>
    <property type="match status" value="1"/>
</dbReference>
<accession>A0AAD1ANY3</accession>